<keyword evidence="5" id="KW-1185">Reference proteome</keyword>
<dbReference type="EMBL" id="BMMM01000003">
    <property type="protein sequence ID" value="GGN59158.1"/>
    <property type="molecule type" value="Genomic_DNA"/>
</dbReference>
<evidence type="ECO:0000256" key="2">
    <source>
        <dbReference type="ARBA" id="ARBA00023140"/>
    </source>
</evidence>
<dbReference type="Gene3D" id="3.90.226.10">
    <property type="entry name" value="2-enoyl-CoA Hydratase, Chain A, domain 1"/>
    <property type="match status" value="1"/>
</dbReference>
<accession>A0A918D1X4</accession>
<dbReference type="InterPro" id="IPR051053">
    <property type="entry name" value="ECH/Chromodomain_protein"/>
</dbReference>
<dbReference type="InterPro" id="IPR001753">
    <property type="entry name" value="Enoyl-CoA_hydra/iso"/>
</dbReference>
<gene>
    <name evidence="4" type="ORF">GCM10011579_023260</name>
</gene>
<evidence type="ECO:0000256" key="1">
    <source>
        <dbReference type="ARBA" id="ARBA00004275"/>
    </source>
</evidence>
<dbReference type="Pfam" id="PF00378">
    <property type="entry name" value="ECH_1"/>
    <property type="match status" value="1"/>
</dbReference>
<keyword evidence="2" id="KW-0576">Peroxisome</keyword>
<protein>
    <submittedName>
        <fullName evidence="4">Enoyl-CoA hydratase</fullName>
    </submittedName>
</protein>
<organism evidence="4 5">
    <name type="scientific">Streptomyces albiflavescens</name>
    <dbReference type="NCBI Taxonomy" id="1623582"/>
    <lineage>
        <taxon>Bacteria</taxon>
        <taxon>Bacillati</taxon>
        <taxon>Actinomycetota</taxon>
        <taxon>Actinomycetes</taxon>
        <taxon>Kitasatosporales</taxon>
        <taxon>Streptomycetaceae</taxon>
        <taxon>Streptomyces</taxon>
    </lineage>
</organism>
<dbReference type="Proteomes" id="UP000600365">
    <property type="component" value="Unassembled WGS sequence"/>
</dbReference>
<dbReference type="RefSeq" id="WP_189185838.1">
    <property type="nucleotide sequence ID" value="NZ_BMMM01000003.1"/>
</dbReference>
<sequence length="270" mass="27992">MTLDSTFRLDRPSASGPAGKIRVDRAGALVTLTIDRPDKGNALTLAMYRALADAVAEADADPGVRVIVLTGAGQDFCSGNDLDDFRAHAGTALALSSPVLEFQKAIRRSHTILVAAVDGSAVGSGATALLHFDLVYATRRSHLQYAFVDLGVVPDAAASLLLPQRLGPQRAAQLLLLGARLSAAQAAQLGLVTEVFESREHLDTRVAEQVAALLAAPEAALKATRALLRPTGADPLLRMSAETATSARLLGTTDTAARIASRTGGPSSAP</sequence>
<evidence type="ECO:0000313" key="4">
    <source>
        <dbReference type="EMBL" id="GGN59158.1"/>
    </source>
</evidence>
<comment type="subcellular location">
    <subcellularLocation>
        <location evidence="1">Peroxisome</location>
    </subcellularLocation>
</comment>
<proteinExistence type="predicted"/>
<dbReference type="SUPFAM" id="SSF52096">
    <property type="entry name" value="ClpP/crotonase"/>
    <property type="match status" value="1"/>
</dbReference>
<dbReference type="PANTHER" id="PTHR43684">
    <property type="match status" value="1"/>
</dbReference>
<dbReference type="AlphaFoldDB" id="A0A918D1X4"/>
<evidence type="ECO:0000256" key="3">
    <source>
        <dbReference type="ARBA" id="ARBA00023235"/>
    </source>
</evidence>
<evidence type="ECO:0000313" key="5">
    <source>
        <dbReference type="Proteomes" id="UP000600365"/>
    </source>
</evidence>
<dbReference type="InterPro" id="IPR029045">
    <property type="entry name" value="ClpP/crotonase-like_dom_sf"/>
</dbReference>
<dbReference type="GO" id="GO:0004165">
    <property type="term" value="F:delta(3)-delta(2)-enoyl-CoA isomerase activity"/>
    <property type="evidence" value="ECO:0007669"/>
    <property type="project" value="UniProtKB-ARBA"/>
</dbReference>
<comment type="caution">
    <text evidence="4">The sequence shown here is derived from an EMBL/GenBank/DDBJ whole genome shotgun (WGS) entry which is preliminary data.</text>
</comment>
<keyword evidence="3" id="KW-0413">Isomerase</keyword>
<dbReference type="CDD" id="cd06558">
    <property type="entry name" value="crotonase-like"/>
    <property type="match status" value="1"/>
</dbReference>
<dbReference type="PANTHER" id="PTHR43684:SF1">
    <property type="entry name" value="ENOYL-COA DELTA ISOMERASE 2"/>
    <property type="match status" value="1"/>
</dbReference>
<name>A0A918D1X4_9ACTN</name>
<reference evidence="4 5" key="1">
    <citation type="journal article" date="2014" name="Int. J. Syst. Evol. Microbiol.">
        <title>Complete genome sequence of Corynebacterium casei LMG S-19264T (=DSM 44701T), isolated from a smear-ripened cheese.</title>
        <authorList>
            <consortium name="US DOE Joint Genome Institute (JGI-PGF)"/>
            <person name="Walter F."/>
            <person name="Albersmeier A."/>
            <person name="Kalinowski J."/>
            <person name="Ruckert C."/>
        </authorList>
    </citation>
    <scope>NUCLEOTIDE SEQUENCE [LARGE SCALE GENOMIC DNA]</scope>
    <source>
        <strain evidence="4 5">CGMCC 4.7111</strain>
    </source>
</reference>